<evidence type="ECO:0000256" key="1">
    <source>
        <dbReference type="SAM" id="Phobius"/>
    </source>
</evidence>
<accession>A0ABS3PUX9</accession>
<dbReference type="GO" id="GO:0008237">
    <property type="term" value="F:metallopeptidase activity"/>
    <property type="evidence" value="ECO:0007669"/>
    <property type="project" value="UniProtKB-KW"/>
</dbReference>
<keyword evidence="3" id="KW-0645">Protease</keyword>
<organism evidence="3 4">
    <name type="scientific">Capnocytophaga bilenii</name>
    <dbReference type="NCBI Taxonomy" id="2819369"/>
    <lineage>
        <taxon>Bacteria</taxon>
        <taxon>Pseudomonadati</taxon>
        <taxon>Bacteroidota</taxon>
        <taxon>Flavobacteriia</taxon>
        <taxon>Flavobacteriales</taxon>
        <taxon>Flavobacteriaceae</taxon>
        <taxon>Capnocytophaga</taxon>
    </lineage>
</organism>
<dbReference type="PANTHER" id="PTHR39430">
    <property type="entry name" value="MEMBRANE-ASSOCIATED PROTEASE-RELATED"/>
    <property type="match status" value="1"/>
</dbReference>
<feature type="transmembrane region" description="Helical" evidence="1">
    <location>
        <begin position="257"/>
        <end position="276"/>
    </location>
</feature>
<sequence length="291" mass="33603">MYLYNGRLSPSPKWFYIVLPVLLFGFTALNFLIAQVIDVTALTKAMIAQKGELQVLFENMAVFAVFLGVLLVWYKYVHQLPLIKLASCRERFSWQRFFLAFCLWGAITLSVTLADYLMHPENYVANFQADKFAILLLLAIVFVPIQTAFEEFFFRGYLMQVLGVRVRNAWLPLFFTSVTFGLMHIANPEVGKLGMGLLVYYIATGFFLGITTLMDDGLELAWGFHTANNFFTMLFVTSDWSVFQVPALLRDISEPQLGISVFLPLLLFPLLLWLYARKYGWKNWYRRLITP</sequence>
<name>A0ABS3PUX9_9FLAO</name>
<feature type="transmembrane region" description="Helical" evidence="1">
    <location>
        <begin position="129"/>
        <end position="149"/>
    </location>
</feature>
<evidence type="ECO:0000313" key="4">
    <source>
        <dbReference type="Proteomes" id="UP000681610"/>
    </source>
</evidence>
<proteinExistence type="predicted"/>
<dbReference type="EMBL" id="JAGDYP010000001">
    <property type="protein sequence ID" value="MBO1883062.1"/>
    <property type="molecule type" value="Genomic_DNA"/>
</dbReference>
<dbReference type="RefSeq" id="WP_208057534.1">
    <property type="nucleotide sequence ID" value="NZ_JAGDYP010000001.1"/>
</dbReference>
<keyword evidence="1" id="KW-0472">Membrane</keyword>
<keyword evidence="3" id="KW-0378">Hydrolase</keyword>
<feature type="domain" description="CAAX prenyl protease 2/Lysostaphin resistance protein A-like" evidence="2">
    <location>
        <begin position="133"/>
        <end position="231"/>
    </location>
</feature>
<keyword evidence="1" id="KW-0812">Transmembrane</keyword>
<gene>
    <name evidence="3" type="ORF">J4N46_01095</name>
</gene>
<keyword evidence="3" id="KW-0482">Metalloprotease</keyword>
<dbReference type="Proteomes" id="UP000681610">
    <property type="component" value="Unassembled WGS sequence"/>
</dbReference>
<comment type="caution">
    <text evidence="3">The sequence shown here is derived from an EMBL/GenBank/DDBJ whole genome shotgun (WGS) entry which is preliminary data.</text>
</comment>
<evidence type="ECO:0000313" key="3">
    <source>
        <dbReference type="EMBL" id="MBO1883062.1"/>
    </source>
</evidence>
<protein>
    <submittedName>
        <fullName evidence="3">CPBP family intramembrane metalloprotease</fullName>
    </submittedName>
</protein>
<keyword evidence="4" id="KW-1185">Reference proteome</keyword>
<keyword evidence="1" id="KW-1133">Transmembrane helix</keyword>
<reference evidence="3 4" key="1">
    <citation type="submission" date="2021-03" db="EMBL/GenBank/DDBJ databases">
        <title>Isolation and description of Capnocytophaga bilenii sp. nov., a novel Capnocytophaga species, isolated from a gingivitis subject.</title>
        <authorList>
            <person name="Antezack A."/>
            <person name="Monnet-Corti V."/>
            <person name="La Scola B."/>
        </authorList>
    </citation>
    <scope>NUCLEOTIDE SEQUENCE [LARGE SCALE GENOMIC DNA]</scope>
    <source>
        <strain evidence="3 4">Marseille-Q4570</strain>
    </source>
</reference>
<feature type="transmembrane region" description="Helical" evidence="1">
    <location>
        <begin position="97"/>
        <end position="117"/>
    </location>
</feature>
<dbReference type="PANTHER" id="PTHR39430:SF1">
    <property type="entry name" value="PROTEASE"/>
    <property type="match status" value="1"/>
</dbReference>
<feature type="transmembrane region" description="Helical" evidence="1">
    <location>
        <begin position="14"/>
        <end position="34"/>
    </location>
</feature>
<feature type="transmembrane region" description="Helical" evidence="1">
    <location>
        <begin position="193"/>
        <end position="214"/>
    </location>
</feature>
<dbReference type="InterPro" id="IPR003675">
    <property type="entry name" value="Rce1/LyrA-like_dom"/>
</dbReference>
<evidence type="ECO:0000259" key="2">
    <source>
        <dbReference type="Pfam" id="PF02517"/>
    </source>
</evidence>
<dbReference type="Pfam" id="PF02517">
    <property type="entry name" value="Rce1-like"/>
    <property type="match status" value="1"/>
</dbReference>
<feature type="transmembrane region" description="Helical" evidence="1">
    <location>
        <begin position="169"/>
        <end position="186"/>
    </location>
</feature>
<feature type="transmembrane region" description="Helical" evidence="1">
    <location>
        <begin position="55"/>
        <end position="77"/>
    </location>
</feature>